<evidence type="ECO:0000259" key="3">
    <source>
        <dbReference type="Pfam" id="PF02470"/>
    </source>
</evidence>
<organism evidence="5 6">
    <name type="scientific">Actinomadura craniellae</name>
    <dbReference type="NCBI Taxonomy" id="2231787"/>
    <lineage>
        <taxon>Bacteria</taxon>
        <taxon>Bacillati</taxon>
        <taxon>Actinomycetota</taxon>
        <taxon>Actinomycetes</taxon>
        <taxon>Streptosporangiales</taxon>
        <taxon>Thermomonosporaceae</taxon>
        <taxon>Actinomadura</taxon>
    </lineage>
</organism>
<feature type="compositionally biased region" description="Low complexity" evidence="1">
    <location>
        <begin position="361"/>
        <end position="371"/>
    </location>
</feature>
<proteinExistence type="predicted"/>
<feature type="transmembrane region" description="Helical" evidence="2">
    <location>
        <begin position="12"/>
        <end position="29"/>
    </location>
</feature>
<dbReference type="Proteomes" id="UP000251891">
    <property type="component" value="Unassembled WGS sequence"/>
</dbReference>
<evidence type="ECO:0000313" key="5">
    <source>
        <dbReference type="EMBL" id="RAY11026.1"/>
    </source>
</evidence>
<protein>
    <submittedName>
        <fullName evidence="5">ABC transporter substrate-binding protein</fullName>
    </submittedName>
</protein>
<accession>A0A365GW33</accession>
<comment type="caution">
    <text evidence="5">The sequence shown here is derived from an EMBL/GenBank/DDBJ whole genome shotgun (WGS) entry which is preliminary data.</text>
</comment>
<gene>
    <name evidence="5" type="ORF">DPM19_32505</name>
</gene>
<keyword evidence="2" id="KW-1133">Transmembrane helix</keyword>
<feature type="domain" description="Mammalian cell entry C-terminal" evidence="4">
    <location>
        <begin position="123"/>
        <end position="312"/>
    </location>
</feature>
<dbReference type="InterPro" id="IPR024516">
    <property type="entry name" value="Mce_C"/>
</dbReference>
<dbReference type="GO" id="GO:0005576">
    <property type="term" value="C:extracellular region"/>
    <property type="evidence" value="ECO:0007669"/>
    <property type="project" value="TreeGrafter"/>
</dbReference>
<dbReference type="Pfam" id="PF11887">
    <property type="entry name" value="Mce4_CUP1"/>
    <property type="match status" value="1"/>
</dbReference>
<dbReference type="OrthoDB" id="4741753at2"/>
<evidence type="ECO:0000256" key="2">
    <source>
        <dbReference type="SAM" id="Phobius"/>
    </source>
</evidence>
<dbReference type="NCBIfam" id="TIGR00996">
    <property type="entry name" value="Mtu_fam_mce"/>
    <property type="match status" value="1"/>
</dbReference>
<keyword evidence="2" id="KW-0472">Membrane</keyword>
<dbReference type="PANTHER" id="PTHR33371">
    <property type="entry name" value="INTERMEMBRANE PHOSPHOLIPID TRANSPORT SYSTEM BINDING PROTEIN MLAD-RELATED"/>
    <property type="match status" value="1"/>
</dbReference>
<evidence type="ECO:0000313" key="6">
    <source>
        <dbReference type="Proteomes" id="UP000251891"/>
    </source>
</evidence>
<feature type="domain" description="Mce/MlaD" evidence="3">
    <location>
        <begin position="40"/>
        <end position="115"/>
    </location>
</feature>
<evidence type="ECO:0000259" key="4">
    <source>
        <dbReference type="Pfam" id="PF11887"/>
    </source>
</evidence>
<evidence type="ECO:0000256" key="1">
    <source>
        <dbReference type="SAM" id="MobiDB-lite"/>
    </source>
</evidence>
<dbReference type="RefSeq" id="WP_111871926.1">
    <property type="nucleotide sequence ID" value="NZ_QLYX01000022.1"/>
</dbReference>
<sequence>MLTLGTRLKNLAFVIIGTITLFYIGTNYANLGRYVGLSGYYVVKVDLPQAGGLTTNADVTYRGISVGRVGPLELTSDGVLANLHIDNSAPKIPANTQAVVANRSAVGEQYIDLRPATRGGPYLAAGTVIPRSATQTPAPVTDLLASVDGMVSSVPLESLRVVVDELGRAFSGQGQNLGALLDNGADLTQAASRHVEPTNRLITDGAIALRTQNEEADALAAFGRNARLLSAQLRASDPDLRKVITAGTPAAEQFAGLLRDVDPSLSVMLANLLTTSDLLFTRYQGMEELLVKVPAAVAAGSTVVGGGKLNFGMVTTFFDPLPCTRGYGGTRYRNGLDTSRGPALNTAARCTMPASSGVNVRGAGNAPRGRALPPPARPGSVGMNASARSALPGALGLPALPAAGPSDMSGLLGLRGTG</sequence>
<dbReference type="Pfam" id="PF02470">
    <property type="entry name" value="MlaD"/>
    <property type="match status" value="1"/>
</dbReference>
<name>A0A365GW33_9ACTN</name>
<dbReference type="InterPro" id="IPR005693">
    <property type="entry name" value="Mce"/>
</dbReference>
<keyword evidence="2" id="KW-0812">Transmembrane</keyword>
<dbReference type="InterPro" id="IPR003399">
    <property type="entry name" value="Mce/MlaD"/>
</dbReference>
<reference evidence="5 6" key="1">
    <citation type="submission" date="2018-06" db="EMBL/GenBank/DDBJ databases">
        <title>Actinomadura craniellae sp. nov. isolated from marine sponge Craniella sp.</title>
        <authorList>
            <person name="Li L."/>
            <person name="Xu Q.H."/>
            <person name="Lin H.W."/>
            <person name="Lu Y.H."/>
        </authorList>
    </citation>
    <scope>NUCLEOTIDE SEQUENCE [LARGE SCALE GENOMIC DNA]</scope>
    <source>
        <strain evidence="5 6">LHW63021</strain>
    </source>
</reference>
<dbReference type="InterPro" id="IPR052336">
    <property type="entry name" value="MlaD_Phospholipid_Transporter"/>
</dbReference>
<dbReference type="EMBL" id="QLYX01000022">
    <property type="protein sequence ID" value="RAY11026.1"/>
    <property type="molecule type" value="Genomic_DNA"/>
</dbReference>
<dbReference type="PANTHER" id="PTHR33371:SF16">
    <property type="entry name" value="MCE-FAMILY PROTEIN MCE3F"/>
    <property type="match status" value="1"/>
</dbReference>
<feature type="region of interest" description="Disordered" evidence="1">
    <location>
        <begin position="356"/>
        <end position="385"/>
    </location>
</feature>
<dbReference type="AlphaFoldDB" id="A0A365GW33"/>
<keyword evidence="6" id="KW-1185">Reference proteome</keyword>